<dbReference type="Proteomes" id="UP001189624">
    <property type="component" value="Chromosome 8"/>
</dbReference>
<gene>
    <name evidence="1" type="ORF">AYBTSS11_LOCUS22659</name>
</gene>
<dbReference type="AlphaFoldDB" id="A0AA86VU57"/>
<evidence type="ECO:0000313" key="1">
    <source>
        <dbReference type="EMBL" id="CAJ1970674.1"/>
    </source>
</evidence>
<dbReference type="EMBL" id="OY731405">
    <property type="protein sequence ID" value="CAJ1970674.1"/>
    <property type="molecule type" value="Genomic_DNA"/>
</dbReference>
<organism evidence="1 2">
    <name type="scientific">Sphenostylis stenocarpa</name>
    <dbReference type="NCBI Taxonomy" id="92480"/>
    <lineage>
        <taxon>Eukaryota</taxon>
        <taxon>Viridiplantae</taxon>
        <taxon>Streptophyta</taxon>
        <taxon>Embryophyta</taxon>
        <taxon>Tracheophyta</taxon>
        <taxon>Spermatophyta</taxon>
        <taxon>Magnoliopsida</taxon>
        <taxon>eudicotyledons</taxon>
        <taxon>Gunneridae</taxon>
        <taxon>Pentapetalae</taxon>
        <taxon>rosids</taxon>
        <taxon>fabids</taxon>
        <taxon>Fabales</taxon>
        <taxon>Fabaceae</taxon>
        <taxon>Papilionoideae</taxon>
        <taxon>50 kb inversion clade</taxon>
        <taxon>NPAAA clade</taxon>
        <taxon>indigoferoid/millettioid clade</taxon>
        <taxon>Phaseoleae</taxon>
        <taxon>Sphenostylis</taxon>
    </lineage>
</organism>
<keyword evidence="2" id="KW-1185">Reference proteome</keyword>
<protein>
    <submittedName>
        <fullName evidence="1">Uncharacterized protein</fullName>
    </submittedName>
</protein>
<proteinExistence type="predicted"/>
<accession>A0AA86VU57</accession>
<sequence length="82" mass="9691">MSARVSGFNLEKEREENRPRVVEGHLFEPDTKWDELIMQAFIQKITQFSFPARIKHVFMKACVIRNKNKTYLSSLVNMHLPL</sequence>
<evidence type="ECO:0000313" key="2">
    <source>
        <dbReference type="Proteomes" id="UP001189624"/>
    </source>
</evidence>
<name>A0AA86VU57_9FABA</name>
<reference evidence="1" key="1">
    <citation type="submission" date="2023-10" db="EMBL/GenBank/DDBJ databases">
        <authorList>
            <person name="Domelevo Entfellner J.-B."/>
        </authorList>
    </citation>
    <scope>NUCLEOTIDE SEQUENCE</scope>
</reference>
<dbReference type="Gramene" id="rna-AYBTSS11_LOCUS22659">
    <property type="protein sequence ID" value="CAJ1970674.1"/>
    <property type="gene ID" value="gene-AYBTSS11_LOCUS22659"/>
</dbReference>